<evidence type="ECO:0000313" key="11">
    <source>
        <dbReference type="EMBL" id="KAF0677425.1"/>
    </source>
</evidence>
<dbReference type="InterPro" id="IPR005881">
    <property type="entry name" value="Ser_O-AcTrfase"/>
</dbReference>
<dbReference type="InterPro" id="IPR010493">
    <property type="entry name" value="Ser_AcTrfase_N"/>
</dbReference>
<comment type="similarity">
    <text evidence="2">Belongs to the transferase hexapeptide repeat family.</text>
</comment>
<evidence type="ECO:0000256" key="2">
    <source>
        <dbReference type="ARBA" id="ARBA00007274"/>
    </source>
</evidence>
<dbReference type="Pfam" id="PF00132">
    <property type="entry name" value="Hexapep"/>
    <property type="match status" value="1"/>
</dbReference>
<protein>
    <recommendedName>
        <fullName evidence="4">Serine acetyltransferase</fullName>
        <ecNumber evidence="3">2.3.1.30</ecNumber>
    </recommendedName>
</protein>
<keyword evidence="6 11" id="KW-0808">Transferase</keyword>
<keyword evidence="7" id="KW-0677">Repeat</keyword>
<dbReference type="GO" id="GO:0009001">
    <property type="term" value="F:serine O-acetyltransferase activity"/>
    <property type="evidence" value="ECO:0007669"/>
    <property type="project" value="UniProtKB-EC"/>
</dbReference>
<dbReference type="InterPro" id="IPR011004">
    <property type="entry name" value="Trimer_LpxA-like_sf"/>
</dbReference>
<comment type="pathway">
    <text evidence="1">Amino-acid biosynthesis; L-cysteine biosynthesis; L-cysteine from L-serine: step 1/2.</text>
</comment>
<dbReference type="InterPro" id="IPR001451">
    <property type="entry name" value="Hexapep"/>
</dbReference>
<dbReference type="CDD" id="cd03354">
    <property type="entry name" value="LbH_SAT"/>
    <property type="match status" value="1"/>
</dbReference>
<gene>
    <name evidence="11" type="primary">cysE</name>
    <name evidence="11" type="ORF">PMES_00211</name>
</gene>
<dbReference type="InterPro" id="IPR056644">
    <property type="entry name" value="DUF7742"/>
</dbReference>
<comment type="catalytic activity">
    <reaction evidence="9">
        <text>L-serine + acetyl-CoA = O-acetyl-L-serine + CoA</text>
        <dbReference type="Rhea" id="RHEA:24560"/>
        <dbReference type="ChEBI" id="CHEBI:33384"/>
        <dbReference type="ChEBI" id="CHEBI:57287"/>
        <dbReference type="ChEBI" id="CHEBI:57288"/>
        <dbReference type="ChEBI" id="CHEBI:58340"/>
        <dbReference type="EC" id="2.3.1.30"/>
    </reaction>
</comment>
<evidence type="ECO:0000256" key="3">
    <source>
        <dbReference type="ARBA" id="ARBA00013266"/>
    </source>
</evidence>
<dbReference type="InterPro" id="IPR042122">
    <property type="entry name" value="Ser_AcTrfase_N_sf"/>
</dbReference>
<dbReference type="Pfam" id="PF24891">
    <property type="entry name" value="DUF7742"/>
    <property type="match status" value="1"/>
</dbReference>
<accession>A0A921NXY3</accession>
<reference evidence="11" key="1">
    <citation type="submission" date="2013-03" db="EMBL/GenBank/DDBJ databases">
        <title>Genome Sequence of the Profundibacterium mesophilum strain KAUST100406-0324T from Red Sea, a novel genus in the family Rhodobacteraceae.</title>
        <authorList>
            <person name="Essack M."/>
            <person name="Alam I."/>
            <person name="Lafi F."/>
            <person name="Alawi W."/>
            <person name="Kamanu F."/>
            <person name="Al-Suwailem A."/>
            <person name="Lee O.O."/>
            <person name="Xu Y."/>
            <person name="Bajic V."/>
            <person name="Qian P.-Y."/>
            <person name="Archer J."/>
        </authorList>
    </citation>
    <scope>NUCLEOTIDE SEQUENCE</scope>
    <source>
        <strain evidence="11">KAUST100406-0324</strain>
    </source>
</reference>
<dbReference type="EC" id="2.3.1.30" evidence="3"/>
<dbReference type="NCBIfam" id="NF041874">
    <property type="entry name" value="EPS_EpsC"/>
    <property type="match status" value="1"/>
</dbReference>
<organism evidence="11 12">
    <name type="scientific">Profundibacterium mesophilum KAUST100406-0324</name>
    <dbReference type="NCBI Taxonomy" id="1037889"/>
    <lineage>
        <taxon>Bacteria</taxon>
        <taxon>Pseudomonadati</taxon>
        <taxon>Pseudomonadota</taxon>
        <taxon>Alphaproteobacteria</taxon>
        <taxon>Rhodobacterales</taxon>
        <taxon>Roseobacteraceae</taxon>
        <taxon>Profundibacterium</taxon>
    </lineage>
</organism>
<evidence type="ECO:0000256" key="5">
    <source>
        <dbReference type="ARBA" id="ARBA00022605"/>
    </source>
</evidence>
<evidence type="ECO:0000256" key="7">
    <source>
        <dbReference type="ARBA" id="ARBA00022737"/>
    </source>
</evidence>
<dbReference type="GO" id="GO:0006535">
    <property type="term" value="P:cysteine biosynthetic process from serine"/>
    <property type="evidence" value="ECO:0007669"/>
    <property type="project" value="InterPro"/>
</dbReference>
<evidence type="ECO:0000256" key="4">
    <source>
        <dbReference type="ARBA" id="ARBA00018522"/>
    </source>
</evidence>
<dbReference type="Proteomes" id="UP000698242">
    <property type="component" value="Unassembled WGS sequence"/>
</dbReference>
<proteinExistence type="inferred from homology"/>
<evidence type="ECO:0000313" key="12">
    <source>
        <dbReference type="Proteomes" id="UP000698242"/>
    </source>
</evidence>
<evidence type="ECO:0000256" key="9">
    <source>
        <dbReference type="ARBA" id="ARBA00049486"/>
    </source>
</evidence>
<dbReference type="SMART" id="SM00971">
    <property type="entry name" value="SATase_N"/>
    <property type="match status" value="1"/>
</dbReference>
<dbReference type="Pfam" id="PF06426">
    <property type="entry name" value="SATase_N"/>
    <property type="match status" value="1"/>
</dbReference>
<keyword evidence="5" id="KW-0028">Amino-acid biosynthesis</keyword>
<keyword evidence="8 11" id="KW-0012">Acyltransferase</keyword>
<dbReference type="NCBIfam" id="TIGR01172">
    <property type="entry name" value="cysE"/>
    <property type="match status" value="1"/>
</dbReference>
<dbReference type="Gene3D" id="2.160.10.10">
    <property type="entry name" value="Hexapeptide repeat proteins"/>
    <property type="match status" value="1"/>
</dbReference>
<dbReference type="PANTHER" id="PTHR42811">
    <property type="entry name" value="SERINE ACETYLTRANSFERASE"/>
    <property type="match status" value="1"/>
</dbReference>
<dbReference type="Gene3D" id="1.10.3130.10">
    <property type="entry name" value="serine acetyltransferase, domain 1"/>
    <property type="match status" value="1"/>
</dbReference>
<dbReference type="InterPro" id="IPR045304">
    <property type="entry name" value="LbH_SAT"/>
</dbReference>
<dbReference type="FunFam" id="2.160.10.10:FF:000002">
    <property type="entry name" value="Serine acetyltransferase"/>
    <property type="match status" value="1"/>
</dbReference>
<dbReference type="EMBL" id="APKE01000003">
    <property type="protein sequence ID" value="KAF0677425.1"/>
    <property type="molecule type" value="Genomic_DNA"/>
</dbReference>
<dbReference type="InterPro" id="IPR018357">
    <property type="entry name" value="Hexapep_transf_CS"/>
</dbReference>
<evidence type="ECO:0000256" key="8">
    <source>
        <dbReference type="ARBA" id="ARBA00023315"/>
    </source>
</evidence>
<dbReference type="PROSITE" id="PS00101">
    <property type="entry name" value="HEXAPEP_TRANSFERASES"/>
    <property type="match status" value="1"/>
</dbReference>
<evidence type="ECO:0000259" key="10">
    <source>
        <dbReference type="SMART" id="SM00971"/>
    </source>
</evidence>
<evidence type="ECO:0000256" key="1">
    <source>
        <dbReference type="ARBA" id="ARBA00004876"/>
    </source>
</evidence>
<comment type="caution">
    <text evidence="11">The sequence shown here is derived from an EMBL/GenBank/DDBJ whole genome shotgun (WGS) entry which is preliminary data.</text>
</comment>
<name>A0A921NXY3_9RHOB</name>
<dbReference type="SUPFAM" id="SSF51161">
    <property type="entry name" value="Trimeric LpxA-like enzymes"/>
    <property type="match status" value="1"/>
</dbReference>
<sequence length="404" mass="43230">MKPAGMGDLIAAARVCLSAMPARRGALLRQMMREARLAAAHLAATGRPHPRWGDGSLMTAALRRGPGPEPRLDDPEWRACLAAALEALGGSSEHAARVPAGSGQAGYGELYISKPVPRTYVVDCADDEHRSPAMAHQNKKLASIDPVWDRIGEEARAAVSAEPLLGGMFHVSILHHDSFARALSFRLALKLSSGEMSEQILREIIDEAYGADPELTISARADLVAVFERDPACHRLLQPLLFFKGYQAVQAYRLGHWLWSEGRHDLAYFFQMRVSEIFGIDIHPAARIGRGIMIDHAHSIVIGETAVVGDNVSMLHSVTLGGTGKEDDDRHPKIGDGVLIGAGAKVLGNIKVGHCSRIAAGSVVLEDVPPMKTVAGVPARIVGEAGCSQPSVSMDHLISRSMGG</sequence>
<evidence type="ECO:0000256" key="6">
    <source>
        <dbReference type="ARBA" id="ARBA00022679"/>
    </source>
</evidence>
<dbReference type="InterPro" id="IPR053376">
    <property type="entry name" value="Serine_acetyltransferase"/>
</dbReference>
<keyword evidence="12" id="KW-1185">Reference proteome</keyword>
<dbReference type="AlphaFoldDB" id="A0A921NXY3"/>
<feature type="domain" description="Serine acetyltransferase N-terminal" evidence="10">
    <location>
        <begin position="147"/>
        <end position="251"/>
    </location>
</feature>
<dbReference type="GO" id="GO:0005737">
    <property type="term" value="C:cytoplasm"/>
    <property type="evidence" value="ECO:0007669"/>
    <property type="project" value="InterPro"/>
</dbReference>